<keyword evidence="1" id="KW-0175">Coiled coil</keyword>
<dbReference type="Proteomes" id="UP000095192">
    <property type="component" value="Unassembled WGS sequence"/>
</dbReference>
<keyword evidence="3" id="KW-1185">Reference proteome</keyword>
<dbReference type="InParanoid" id="A0A1D3D423"/>
<organism evidence="2 3">
    <name type="scientific">Cyclospora cayetanensis</name>
    <dbReference type="NCBI Taxonomy" id="88456"/>
    <lineage>
        <taxon>Eukaryota</taxon>
        <taxon>Sar</taxon>
        <taxon>Alveolata</taxon>
        <taxon>Apicomplexa</taxon>
        <taxon>Conoidasida</taxon>
        <taxon>Coccidia</taxon>
        <taxon>Eucoccidiorida</taxon>
        <taxon>Eimeriorina</taxon>
        <taxon>Eimeriidae</taxon>
        <taxon>Cyclospora</taxon>
    </lineage>
</organism>
<reference evidence="2 3" key="1">
    <citation type="journal article" date="2016" name="BMC Genomics">
        <title>Comparative genomics reveals Cyclospora cayetanensis possesses coccidia-like metabolism and invasion components but unique surface antigens.</title>
        <authorList>
            <person name="Liu S."/>
            <person name="Wang L."/>
            <person name="Zheng H."/>
            <person name="Xu Z."/>
            <person name="Roellig D.M."/>
            <person name="Li N."/>
            <person name="Frace M.A."/>
            <person name="Tang K."/>
            <person name="Arrowood M.J."/>
            <person name="Moss D.M."/>
            <person name="Zhang L."/>
            <person name="Feng Y."/>
            <person name="Xiao L."/>
        </authorList>
    </citation>
    <scope>NUCLEOTIDE SEQUENCE [LARGE SCALE GENOMIC DNA]</scope>
    <source>
        <strain evidence="2 3">CHN_HEN01</strain>
    </source>
</reference>
<proteinExistence type="predicted"/>
<dbReference type="VEuPathDB" id="ToxoDB:cyc_07773"/>
<comment type="caution">
    <text evidence="2">The sequence shown here is derived from an EMBL/GenBank/DDBJ whole genome shotgun (WGS) entry which is preliminary data.</text>
</comment>
<evidence type="ECO:0000256" key="1">
    <source>
        <dbReference type="SAM" id="Coils"/>
    </source>
</evidence>
<name>A0A1D3D423_9EIME</name>
<gene>
    <name evidence="2" type="ORF">cyc_07773</name>
</gene>
<dbReference type="EMBL" id="JROU02000823">
    <property type="protein sequence ID" value="OEH78197.1"/>
    <property type="molecule type" value="Genomic_DNA"/>
</dbReference>
<dbReference type="VEuPathDB" id="ToxoDB:LOC34623666"/>
<feature type="coiled-coil region" evidence="1">
    <location>
        <begin position="139"/>
        <end position="283"/>
    </location>
</feature>
<dbReference type="AlphaFoldDB" id="A0A1D3D423"/>
<protein>
    <submittedName>
        <fullName evidence="2">Uncharacterized protein</fullName>
    </submittedName>
</protein>
<evidence type="ECO:0000313" key="2">
    <source>
        <dbReference type="EMBL" id="OEH78197.1"/>
    </source>
</evidence>
<accession>A0A1D3D423</accession>
<sequence length="468" mass="51039">MQSTHTIEEIRARLRPRIQSGRIPGDAKFAFGGSRESAEGNLICSRAFLGDTSGRFFPAASPPAREAAAPHFRASGADCLETIIRRRQTIASEQQGGVPSPLLAGGEQTDCLFLLHELLAFVEALEAHRQQSLAEAVRLRRYNSEMAMLLQQANAREQQLFKELQKQRSLLAETHTKMQQLQHNAEEAAQSLKTQRDVLAERLQVVETELERISNSYGKTRRMMHASLAAMRQSHGVIEREKKQLQSELEAQAVARSRLLNERIELQGQLHRLQSRLEDVETADAGRHAHGGTMKQRVYGDGVFFEETTEEGCAMMGVLLHQLMAEVSPHLTDAQREEFVQQGAAKRIQEAFLQMRAEKVEFHGYALELLNRLDAIGGTSCCSSVSPSQQHMDLGAAMFASSTPTTTTTAAAAPDAAASGDFAAASGDFAAASGDFAAVGEAFEASSECNNPLAISTELAEPQAAALP</sequence>
<evidence type="ECO:0000313" key="3">
    <source>
        <dbReference type="Proteomes" id="UP000095192"/>
    </source>
</evidence>